<keyword evidence="1" id="KW-0812">Transmembrane</keyword>
<evidence type="ECO:0008006" key="4">
    <source>
        <dbReference type="Google" id="ProtNLM"/>
    </source>
</evidence>
<keyword evidence="3" id="KW-1185">Reference proteome</keyword>
<evidence type="ECO:0000313" key="2">
    <source>
        <dbReference type="EMBL" id="NVE93968.1"/>
    </source>
</evidence>
<evidence type="ECO:0000313" key="3">
    <source>
        <dbReference type="Proteomes" id="UP000546031"/>
    </source>
</evidence>
<evidence type="ECO:0000256" key="1">
    <source>
        <dbReference type="SAM" id="Phobius"/>
    </source>
</evidence>
<protein>
    <recommendedName>
        <fullName evidence="4">DUF3995 domain-containing protein</fullName>
    </recommendedName>
</protein>
<dbReference type="Proteomes" id="UP000546031">
    <property type="component" value="Unassembled WGS sequence"/>
</dbReference>
<dbReference type="AlphaFoldDB" id="A0A850HBM5"/>
<accession>A0A850HBM5</accession>
<keyword evidence="1" id="KW-1133">Transmembrane helix</keyword>
<gene>
    <name evidence="2" type="ORF">HUO12_03550</name>
</gene>
<feature type="transmembrane region" description="Helical" evidence="1">
    <location>
        <begin position="41"/>
        <end position="60"/>
    </location>
</feature>
<name>A0A850HBM5_9SPHN</name>
<proteinExistence type="predicted"/>
<sequence length="63" mass="6894">MRLLLQALGLALCLSGGLWTLQGFGIVQWPANSFMLGETQWALRGMIAFAIGGILIWLGFRKS</sequence>
<organism evidence="2 3">
    <name type="scientific">Altererythrobacter lutimaris</name>
    <dbReference type="NCBI Taxonomy" id="2743979"/>
    <lineage>
        <taxon>Bacteria</taxon>
        <taxon>Pseudomonadati</taxon>
        <taxon>Pseudomonadota</taxon>
        <taxon>Alphaproteobacteria</taxon>
        <taxon>Sphingomonadales</taxon>
        <taxon>Erythrobacteraceae</taxon>
        <taxon>Altererythrobacter</taxon>
    </lineage>
</organism>
<dbReference type="EMBL" id="JABWTA010000001">
    <property type="protein sequence ID" value="NVE93968.1"/>
    <property type="molecule type" value="Genomic_DNA"/>
</dbReference>
<reference evidence="2 3" key="1">
    <citation type="submission" date="2020-06" db="EMBL/GenBank/DDBJ databases">
        <title>Altererythrobacter lutimaris sp. nov., a marine bacterium isolated from a tidal flat.</title>
        <authorList>
            <person name="Kim D."/>
            <person name="Yoo Y."/>
            <person name="Kim J.-J."/>
        </authorList>
    </citation>
    <scope>NUCLEOTIDE SEQUENCE [LARGE SCALE GENOMIC DNA]</scope>
    <source>
        <strain evidence="2 3">JGD-16</strain>
    </source>
</reference>
<comment type="caution">
    <text evidence="2">The sequence shown here is derived from an EMBL/GenBank/DDBJ whole genome shotgun (WGS) entry which is preliminary data.</text>
</comment>
<keyword evidence="1" id="KW-0472">Membrane</keyword>